<comment type="caution">
    <text evidence="2">The sequence shown here is derived from an EMBL/GenBank/DDBJ whole genome shotgun (WGS) entry which is preliminary data.</text>
</comment>
<dbReference type="InterPro" id="IPR011320">
    <property type="entry name" value="RNase_H1_N"/>
</dbReference>
<dbReference type="EMBL" id="JARKIB010000324">
    <property type="protein sequence ID" value="KAJ7714489.1"/>
    <property type="molecule type" value="Genomic_DNA"/>
</dbReference>
<evidence type="ECO:0000313" key="3">
    <source>
        <dbReference type="Proteomes" id="UP001215598"/>
    </source>
</evidence>
<accession>A0AAD7H8L5</accession>
<dbReference type="AlphaFoldDB" id="A0AAD7H8L5"/>
<reference evidence="2" key="1">
    <citation type="submission" date="2023-03" db="EMBL/GenBank/DDBJ databases">
        <title>Massive genome expansion in bonnet fungi (Mycena s.s.) driven by repeated elements and novel gene families across ecological guilds.</title>
        <authorList>
            <consortium name="Lawrence Berkeley National Laboratory"/>
            <person name="Harder C.B."/>
            <person name="Miyauchi S."/>
            <person name="Viragh M."/>
            <person name="Kuo A."/>
            <person name="Thoen E."/>
            <person name="Andreopoulos B."/>
            <person name="Lu D."/>
            <person name="Skrede I."/>
            <person name="Drula E."/>
            <person name="Henrissat B."/>
            <person name="Morin E."/>
            <person name="Kohler A."/>
            <person name="Barry K."/>
            <person name="LaButti K."/>
            <person name="Morin E."/>
            <person name="Salamov A."/>
            <person name="Lipzen A."/>
            <person name="Mereny Z."/>
            <person name="Hegedus B."/>
            <person name="Baldrian P."/>
            <person name="Stursova M."/>
            <person name="Weitz H."/>
            <person name="Taylor A."/>
            <person name="Grigoriev I.V."/>
            <person name="Nagy L.G."/>
            <person name="Martin F."/>
            <person name="Kauserud H."/>
        </authorList>
    </citation>
    <scope>NUCLEOTIDE SEQUENCE</scope>
    <source>
        <strain evidence="2">CBHHK182m</strain>
    </source>
</reference>
<gene>
    <name evidence="2" type="ORF">B0H16DRAFT_1742585</name>
</gene>
<dbReference type="Proteomes" id="UP001215598">
    <property type="component" value="Unassembled WGS sequence"/>
</dbReference>
<dbReference type="SUPFAM" id="SSF55658">
    <property type="entry name" value="L9 N-domain-like"/>
    <property type="match status" value="1"/>
</dbReference>
<feature type="domain" description="Ribonuclease H1 N-terminal" evidence="1">
    <location>
        <begin position="88"/>
        <end position="130"/>
    </location>
</feature>
<keyword evidence="3" id="KW-1185">Reference proteome</keyword>
<dbReference type="InterPro" id="IPR037056">
    <property type="entry name" value="RNase_H1_N_sf"/>
</dbReference>
<name>A0AAD7H8L5_9AGAR</name>
<proteinExistence type="predicted"/>
<sequence>MTDSSKTTTPTTPKQELAALVAQFSDLTKLAVAMTQHCVHLQERLPAVVAMHVDALKARAMEFEQGTAVTPDELESRFPPGLGDNATWYVVIVGREPGMYLSSTEADDQVKGVPNMSRLKKSSRREALDFYRHQYNHHEVMKLTEVYEEEPVAAPVASLPPRALASGSRRYSSAIKVTVTIG</sequence>
<protein>
    <recommendedName>
        <fullName evidence="1">Ribonuclease H1 N-terminal domain-containing protein</fullName>
    </recommendedName>
</protein>
<evidence type="ECO:0000259" key="1">
    <source>
        <dbReference type="Pfam" id="PF01693"/>
    </source>
</evidence>
<dbReference type="Pfam" id="PF01693">
    <property type="entry name" value="Cauli_VI"/>
    <property type="match status" value="1"/>
</dbReference>
<dbReference type="Gene3D" id="3.40.970.10">
    <property type="entry name" value="Ribonuclease H1, N-terminal domain"/>
    <property type="match status" value="1"/>
</dbReference>
<evidence type="ECO:0000313" key="2">
    <source>
        <dbReference type="EMBL" id="KAJ7714489.1"/>
    </source>
</evidence>
<dbReference type="InterPro" id="IPR009027">
    <property type="entry name" value="Ribosomal_bL9/RNase_H1_N"/>
</dbReference>
<organism evidence="2 3">
    <name type="scientific">Mycena metata</name>
    <dbReference type="NCBI Taxonomy" id="1033252"/>
    <lineage>
        <taxon>Eukaryota</taxon>
        <taxon>Fungi</taxon>
        <taxon>Dikarya</taxon>
        <taxon>Basidiomycota</taxon>
        <taxon>Agaricomycotina</taxon>
        <taxon>Agaricomycetes</taxon>
        <taxon>Agaricomycetidae</taxon>
        <taxon>Agaricales</taxon>
        <taxon>Marasmiineae</taxon>
        <taxon>Mycenaceae</taxon>
        <taxon>Mycena</taxon>
    </lineage>
</organism>